<accession>A0A1A9F020</accession>
<dbReference type="Proteomes" id="UP000078070">
    <property type="component" value="Chromosome"/>
</dbReference>
<organism evidence="1 2">
    <name type="scientific">Marinobacterium aestuarii</name>
    <dbReference type="NCBI Taxonomy" id="1821621"/>
    <lineage>
        <taxon>Bacteria</taxon>
        <taxon>Pseudomonadati</taxon>
        <taxon>Pseudomonadota</taxon>
        <taxon>Gammaproteobacteria</taxon>
        <taxon>Oceanospirillales</taxon>
        <taxon>Oceanospirillaceae</taxon>
        <taxon>Marinobacterium</taxon>
    </lineage>
</organism>
<name>A0A1A9F020_9GAMM</name>
<evidence type="ECO:0000313" key="2">
    <source>
        <dbReference type="Proteomes" id="UP000078070"/>
    </source>
</evidence>
<dbReference type="RefSeq" id="WP_067383626.1">
    <property type="nucleotide sequence ID" value="NZ_CP015839.1"/>
</dbReference>
<reference evidence="2" key="1">
    <citation type="submission" date="2016-05" db="EMBL/GenBank/DDBJ databases">
        <authorList>
            <person name="Baek K."/>
            <person name="Yang S.-J."/>
        </authorList>
    </citation>
    <scope>NUCLEOTIDE SEQUENCE [LARGE SCALE GENOMIC DNA]</scope>
    <source>
        <strain evidence="2">ST58-10</strain>
    </source>
</reference>
<protein>
    <submittedName>
        <fullName evidence="1">Uncharacterized protein</fullName>
    </submittedName>
</protein>
<dbReference type="OrthoDB" id="6085415at2"/>
<evidence type="ECO:0000313" key="1">
    <source>
        <dbReference type="EMBL" id="ANG63505.1"/>
    </source>
</evidence>
<keyword evidence="2" id="KW-1185">Reference proteome</keyword>
<gene>
    <name evidence="1" type="ORF">A8C75_14180</name>
</gene>
<reference evidence="1 2" key="2">
    <citation type="journal article" date="2018" name="Int. J. Syst. Evol. Microbiol.">
        <title>Marinobacterium aestuarii sp. nov., a benzene-degrading marine bacterium isolated from estuary sediment.</title>
        <authorList>
            <person name="Bae S.S."/>
            <person name="Jung J."/>
            <person name="Chung D."/>
            <person name="Baek K."/>
        </authorList>
    </citation>
    <scope>NUCLEOTIDE SEQUENCE [LARGE SCALE GENOMIC DNA]</scope>
    <source>
        <strain evidence="1 2">ST58-10</strain>
    </source>
</reference>
<dbReference type="AlphaFoldDB" id="A0A1A9F020"/>
<sequence>MTGQSDGAGLPGVDAKLATFGSSTAPSVVIPSSGFIDQHLDTVQTLPFQPLGDILHTDIVIGRSGDDRYRAGMGWASKKGHNDVKLSLFRQQTVGDGLDGLWLASLQGEFTPAALAKDFDFTGELALAAQSGSSQRTAGGSGIRFQLARKPVNGFSYGLALSQFSEGFHPYGSVVSAGERRAAAKLGFTPWADTKITASTDYIFRDWNGDTPCDEYRTGLSFSSIVFIYLSAKFETSAQRALDCAAASYTGDIDSWALTLSEKAWTGWDINLVAEVSQKSLPFTQEQRTKSHYRVSGEQDLRLGSHWASFGPEVSLQTVTDTNIERRLQTGFVMDIETHMHNISLYLGYESLTASGGTVDDNAGKIKLAYRLDFDA</sequence>
<proteinExistence type="predicted"/>
<dbReference type="EMBL" id="CP015839">
    <property type="protein sequence ID" value="ANG63505.1"/>
    <property type="molecule type" value="Genomic_DNA"/>
</dbReference>
<dbReference type="KEGG" id="mars:A8C75_14180"/>